<dbReference type="InParanoid" id="A0A1Y2LX49"/>
<keyword evidence="1" id="KW-1133">Transmembrane helix</keyword>
<dbReference type="EMBL" id="KZ107846">
    <property type="protein sequence ID" value="OSS48466.1"/>
    <property type="molecule type" value="Genomic_DNA"/>
</dbReference>
<keyword evidence="3" id="KW-1185">Reference proteome</keyword>
<accession>A0A1Y2LX49</accession>
<reference evidence="2 3" key="1">
    <citation type="journal article" date="2017" name="Genome Announc.">
        <title>Genome sequence of the saprophytic ascomycete Epicoccum nigrum ICMP 19927 strain isolated from New Zealand.</title>
        <authorList>
            <person name="Fokin M."/>
            <person name="Fleetwood D."/>
            <person name="Weir B.S."/>
            <person name="Villas-Boas S.G."/>
        </authorList>
    </citation>
    <scope>NUCLEOTIDE SEQUENCE [LARGE SCALE GENOMIC DNA]</scope>
    <source>
        <strain evidence="2 3">ICMP 19927</strain>
    </source>
</reference>
<keyword evidence="1" id="KW-0472">Membrane</keyword>
<organism evidence="2 3">
    <name type="scientific">Epicoccum nigrum</name>
    <name type="common">Soil fungus</name>
    <name type="synonym">Epicoccum purpurascens</name>
    <dbReference type="NCBI Taxonomy" id="105696"/>
    <lineage>
        <taxon>Eukaryota</taxon>
        <taxon>Fungi</taxon>
        <taxon>Dikarya</taxon>
        <taxon>Ascomycota</taxon>
        <taxon>Pezizomycotina</taxon>
        <taxon>Dothideomycetes</taxon>
        <taxon>Pleosporomycetidae</taxon>
        <taxon>Pleosporales</taxon>
        <taxon>Pleosporineae</taxon>
        <taxon>Didymellaceae</taxon>
        <taxon>Epicoccum</taxon>
    </lineage>
</organism>
<feature type="transmembrane region" description="Helical" evidence="1">
    <location>
        <begin position="95"/>
        <end position="117"/>
    </location>
</feature>
<feature type="transmembrane region" description="Helical" evidence="1">
    <location>
        <begin position="157"/>
        <end position="177"/>
    </location>
</feature>
<name>A0A1Y2LX49_EPING</name>
<protein>
    <submittedName>
        <fullName evidence="2">Uncharacterized protein</fullName>
    </submittedName>
</protein>
<feature type="transmembrane region" description="Helical" evidence="1">
    <location>
        <begin position="129"/>
        <end position="150"/>
    </location>
</feature>
<keyword evidence="1" id="KW-0812">Transmembrane</keyword>
<evidence type="ECO:0000313" key="3">
    <source>
        <dbReference type="Proteomes" id="UP000193240"/>
    </source>
</evidence>
<evidence type="ECO:0000256" key="1">
    <source>
        <dbReference type="SAM" id="Phobius"/>
    </source>
</evidence>
<evidence type="ECO:0000313" key="2">
    <source>
        <dbReference type="EMBL" id="OSS48466.1"/>
    </source>
</evidence>
<feature type="transmembrane region" description="Helical" evidence="1">
    <location>
        <begin position="222"/>
        <end position="243"/>
    </location>
</feature>
<gene>
    <name evidence="2" type="ORF">B5807_07917</name>
</gene>
<proteinExistence type="predicted"/>
<dbReference type="AlphaFoldDB" id="A0A1Y2LX49"/>
<dbReference type="Proteomes" id="UP000193240">
    <property type="component" value="Unassembled WGS sequence"/>
</dbReference>
<dbReference type="OMA" id="QMRFLAI"/>
<sequence>MCNSLQNAGAISSRFLRRSTAIADGLRQVTSGLTLDSSGFIIFTPAPLLSLTSLRCDCTRLIPLNTTSLCFAFSLRATLSDMNMELSREQVQTRFLAIILPALTLSTHLLLSLSFALPGDEQAWAVWSLSYNGLAALASVMGLIGAVRLLPRLVSAYTLVHATTLSFVTLALLNALLPFDLRYMNPVIPSWRIDETAICRDIDAGFGWDDEWLSQCLRGFETVQMCVAWGALLLMVAQWWALITVRSWSNELSGTPSARGDVEKAVFEVVDGRYQYREKTGY</sequence>